<organism evidence="2 3">
    <name type="scientific">Pedobacter flavus</name>
    <dbReference type="NCBI Taxonomy" id="3113906"/>
    <lineage>
        <taxon>Bacteria</taxon>
        <taxon>Pseudomonadati</taxon>
        <taxon>Bacteroidota</taxon>
        <taxon>Sphingobacteriia</taxon>
        <taxon>Sphingobacteriales</taxon>
        <taxon>Sphingobacteriaceae</taxon>
        <taxon>Pedobacter</taxon>
    </lineage>
</organism>
<comment type="caution">
    <text evidence="2">The sequence shown here is derived from an EMBL/GenBank/DDBJ whole genome shotgun (WGS) entry which is preliminary data.</text>
</comment>
<evidence type="ECO:0000256" key="1">
    <source>
        <dbReference type="SAM" id="SignalP"/>
    </source>
</evidence>
<keyword evidence="1" id="KW-0732">Signal</keyword>
<evidence type="ECO:0000313" key="2">
    <source>
        <dbReference type="EMBL" id="MEE1883993.1"/>
    </source>
</evidence>
<dbReference type="EMBL" id="JAZDQU010000001">
    <property type="protein sequence ID" value="MEE1883993.1"/>
    <property type="molecule type" value="Genomic_DNA"/>
</dbReference>
<protein>
    <submittedName>
        <fullName evidence="2">Carboxypeptidase regulatory-like domain-containing protein</fullName>
    </submittedName>
</protein>
<dbReference type="Proteomes" id="UP001337681">
    <property type="component" value="Unassembled WGS sequence"/>
</dbReference>
<dbReference type="Gene3D" id="2.60.40.1930">
    <property type="match status" value="1"/>
</dbReference>
<gene>
    <name evidence="2" type="ORF">VRU49_01050</name>
</gene>
<accession>A0ABU7GY43</accession>
<name>A0ABU7GY43_9SPHI</name>
<dbReference type="RefSeq" id="WP_330144916.1">
    <property type="nucleotide sequence ID" value="NZ_JAZDQU010000001.1"/>
</dbReference>
<reference evidence="2 3" key="1">
    <citation type="submission" date="2024-01" db="EMBL/GenBank/DDBJ databases">
        <title>Pedobacter sp. nov., isolated from oil-contaminated soil.</title>
        <authorList>
            <person name="Le N.T.T."/>
        </authorList>
    </citation>
    <scope>NUCLEOTIDE SEQUENCE [LARGE SCALE GENOMIC DNA]</scope>
    <source>
        <strain evidence="2 3">VNH31</strain>
    </source>
</reference>
<keyword evidence="3" id="KW-1185">Reference proteome</keyword>
<feature type="chain" id="PRO_5046237383" evidence="1">
    <location>
        <begin position="24"/>
        <end position="910"/>
    </location>
</feature>
<evidence type="ECO:0000313" key="3">
    <source>
        <dbReference type="Proteomes" id="UP001337681"/>
    </source>
</evidence>
<feature type="signal peptide" evidence="1">
    <location>
        <begin position="1"/>
        <end position="23"/>
    </location>
</feature>
<sequence>MLQPLKSFLFILVFLTFYQNVNAQQDASTVNSIVTKVQEFDRSSPVEKIYIHFDKPYYASADTIWLKTYVTRGQNQPTDLSKIVYVEFYNEFDSLMTQLKLPVTDGGAAGNIPLIVDKYKQGNYYIRAYTQWMLNFGSDYFFYKNIPIGQGVNKKVNTNIQYIKNADGKLSAKIIFKDPNQKILSAKSINWQLLSNFDVINKGKVNTDATGAIIVPIINDPKKDVLGKTAQIGVTVDLGDGSKPINTTITLPKIVGDYDVQFFPEGGDLLLGIPQQIGFKAIGANGLGVAIKGVIFDKNKQKITEFNTSHLGMGSFYLNSEINNSYSAEVSFPDGTSASFKLPEPKTKGITIQTSSLSKEEINVKLIATQNLIDEEGNKSFYVIGQMNGIVYFSATLNIQKQLTAFKIPKTDLPSGLLQITLFSHTGSPVSERLVFVHKPAEFNYTIKSDKPSYGIKQLVKLNIGSIDTASYKTLKNFSLSVIDESKVPFDEDADQSILSTLLLTSDLKGYVEKPNFYFNNINDDKLLKLDILMLTQGYTRFEYKNLLNGLYPDIKVLPEQGINITGTLRRKTGLPVNKGTLLLTIPDIRFNKQITTSTVGKFSFPDLVFTDSLEVVITGRYNPNPSDLMLIVDGFPEPAYSSNKNSADKIENIDVAIAKYLENNSKQYRNLQFIEEVEFKSTAVKKPSHRDHPALSTLPMMADDEIDASYIMPCNVLTQCLRTKIVGVTYFENNFYITREFNAGSRIPMSIYLNNFLIDFNSLTTILPSEVVNIQVFLRDPIGQISKANNTSGVLVINTKDIKNNQGEKISLNDLKSLIPEGHTVKYKPKGYSLERKFYVPKYSVNPAELNFTDLRSTVYWNPRLTFNEKGQSNVEFFNADGRGNYKATLEGIDESGNVIKTVFKYIVK</sequence>
<proteinExistence type="predicted"/>